<accession>A0A804LES7</accession>
<dbReference type="Gramene" id="Zm00001eb006170_T002">
    <property type="protein sequence ID" value="Zm00001eb006170_P002"/>
    <property type="gene ID" value="Zm00001eb006170"/>
</dbReference>
<reference evidence="2" key="2">
    <citation type="submission" date="2019-07" db="EMBL/GenBank/DDBJ databases">
        <authorList>
            <person name="Seetharam A."/>
            <person name="Woodhouse M."/>
            <person name="Cannon E."/>
        </authorList>
    </citation>
    <scope>NUCLEOTIDE SEQUENCE [LARGE SCALE GENOMIC DNA]</scope>
    <source>
        <strain evidence="2">cv. B73</strain>
    </source>
</reference>
<feature type="region of interest" description="Disordered" evidence="1">
    <location>
        <begin position="16"/>
        <end position="42"/>
    </location>
</feature>
<keyword evidence="3" id="KW-1185">Reference proteome</keyword>
<reference evidence="3" key="1">
    <citation type="submission" date="2015-12" db="EMBL/GenBank/DDBJ databases">
        <title>Update maize B73 reference genome by single molecule sequencing technologies.</title>
        <authorList>
            <consortium name="Maize Genome Sequencing Project"/>
            <person name="Ware D."/>
        </authorList>
    </citation>
    <scope>NUCLEOTIDE SEQUENCE [LARGE SCALE GENOMIC DNA]</scope>
    <source>
        <strain evidence="3">cv. B73</strain>
    </source>
</reference>
<dbReference type="EnsemblPlants" id="Zm00001eb006170_T002">
    <property type="protein sequence ID" value="Zm00001eb006170_P002"/>
    <property type="gene ID" value="Zm00001eb006170"/>
</dbReference>
<name>A0A804LES7_MAIZE</name>
<organism evidence="2 3">
    <name type="scientific">Zea mays</name>
    <name type="common">Maize</name>
    <dbReference type="NCBI Taxonomy" id="4577"/>
    <lineage>
        <taxon>Eukaryota</taxon>
        <taxon>Viridiplantae</taxon>
        <taxon>Streptophyta</taxon>
        <taxon>Embryophyta</taxon>
        <taxon>Tracheophyta</taxon>
        <taxon>Spermatophyta</taxon>
        <taxon>Magnoliopsida</taxon>
        <taxon>Liliopsida</taxon>
        <taxon>Poales</taxon>
        <taxon>Poaceae</taxon>
        <taxon>PACMAD clade</taxon>
        <taxon>Panicoideae</taxon>
        <taxon>Andropogonodae</taxon>
        <taxon>Andropogoneae</taxon>
        <taxon>Tripsacinae</taxon>
        <taxon>Zea</taxon>
    </lineage>
</organism>
<reference evidence="2" key="3">
    <citation type="submission" date="2021-05" db="UniProtKB">
        <authorList>
            <consortium name="EnsemblPlants"/>
        </authorList>
    </citation>
    <scope>IDENTIFICATION</scope>
    <source>
        <strain evidence="2">cv. B73</strain>
    </source>
</reference>
<evidence type="ECO:0000313" key="2">
    <source>
        <dbReference type="EnsemblPlants" id="Zm00001eb006170_P002"/>
    </source>
</evidence>
<sequence>MEATLAAATTLHHHIAGTHLHGSTRRNAPPPLQGRRTQDVSNHVNLALNEEQDRRGEFSKAPRALLHVSDGSPIRLCSCAVSTSTGFTSTEWSIDRRRFWFYNYGGDPKSGFLFD</sequence>
<protein>
    <submittedName>
        <fullName evidence="2">Uncharacterized protein</fullName>
    </submittedName>
</protein>
<dbReference type="Proteomes" id="UP000007305">
    <property type="component" value="Chromosome 1"/>
</dbReference>
<dbReference type="AlphaFoldDB" id="A0A804LES7"/>
<evidence type="ECO:0000256" key="1">
    <source>
        <dbReference type="SAM" id="MobiDB-lite"/>
    </source>
</evidence>
<proteinExistence type="predicted"/>
<evidence type="ECO:0000313" key="3">
    <source>
        <dbReference type="Proteomes" id="UP000007305"/>
    </source>
</evidence>